<keyword evidence="6" id="KW-0520">NAD</keyword>
<keyword evidence="3" id="KW-0677">Repeat</keyword>
<evidence type="ECO:0000256" key="8">
    <source>
        <dbReference type="SAM" id="MobiDB-lite"/>
    </source>
</evidence>
<evidence type="ECO:0000256" key="7">
    <source>
        <dbReference type="ARBA" id="ARBA00047304"/>
    </source>
</evidence>
<dbReference type="SUPFAM" id="SSF52540">
    <property type="entry name" value="P-loop containing nucleoside triphosphate hydrolases"/>
    <property type="match status" value="1"/>
</dbReference>
<dbReference type="InterPro" id="IPR000157">
    <property type="entry name" value="TIR_dom"/>
</dbReference>
<evidence type="ECO:0000313" key="11">
    <source>
        <dbReference type="Proteomes" id="UP001558713"/>
    </source>
</evidence>
<dbReference type="Pfam" id="PF00560">
    <property type="entry name" value="LRR_1"/>
    <property type="match status" value="2"/>
</dbReference>
<dbReference type="InterPro" id="IPR002182">
    <property type="entry name" value="NB-ARC"/>
</dbReference>
<dbReference type="FunFam" id="3.40.50.10140:FF:000007">
    <property type="entry name" value="Disease resistance protein (TIR-NBS-LRR class)"/>
    <property type="match status" value="1"/>
</dbReference>
<dbReference type="GO" id="GO:0061809">
    <property type="term" value="F:NAD+ nucleosidase activity, cyclic ADP-ribose generating"/>
    <property type="evidence" value="ECO:0007669"/>
    <property type="project" value="UniProtKB-EC"/>
</dbReference>
<dbReference type="Pfam" id="PF00931">
    <property type="entry name" value="NB-ARC"/>
    <property type="match status" value="1"/>
</dbReference>
<sequence length="1216" mass="138202">MASSLSMSSNRKYDVFPSFHGDDVRRAFLSHILKEFRSKGITPFIDNEIKRGKSIGPELKLAIRESRVAIVLLSSNYASSSWCLDELVEIMKCKEEDQQTVMPIFYEVDPSHVRKQTGDFGKAFEKTCKGKPEDVKQAWRQALKNVASIAGYDSRNWDTEAALIEKIATDVSCVLGITPSRDFDDFIGMGARITEINSLLSLQSNGVKVIGIWGPAGIGKTSTARVLFNQLSPDFPFSTFIENIKGSYARQKKLLFDDDYQMKLSLQKQFLSQIFKRKDIEVGHLGLAQEKLRDKKVLVVLDEVDRLLQLNAMADKPEWFGPGSIIIITTEDRKLFKAHGINHIYKMEFPSSDEALQIFCLYAFGHKFPYDGFEGLAWEVSELAGQLPLGLRVMGSYLKGMSMDEWIDALPRLRSSLHGDIESTLRFSYDVLSEKDKSLFLYIACFFVDYDVDRLKRCLANSGLDVNHGFQNLAQKSLISTNNGFLWMHRLLRKMGREIVYKQSIEEPGKRQFLWDTTEIYDVLVENTGTETVLGIRLEAERGEETEIAENAFQGMKNLQFLSVSSNSLCLPEGLNCLPNKLRLIQWPSCPMRFWPSKFSGKFLVELIMPRSKLEKLWEGIEPLQCLNRMDLSFSEDLKEIPDLTKATNLEELNLWCCSGLIELNNSIGNDTKLKRLNLGHCELLKELPFSIGNCTNLQFLNLSYCESLEELPSSIGRLINLEELKLFSCRKLVMLPSIENLQQLAVLDMSFCAKLEVFPTNIKLDSLSKILLWNCGRLKTFPDISTNIKELDLRDTAIEEVPSSIRSWSSLERLDMSGCRNLKEFPNVPDSIVELELSNTGIEEIPPWIENLFRMRTLTMDECEKLKIISPNISKLQNLESLDLSSGVRWNDNCFHAEIKWAPDLISSWRLRSDFEVDHILPICLPDKALASPISLSFPNNHGFKIIPDCIRHLSGLSELDIRGCRKLVALPQLPGSLLSLDAENCQSLRRIDCAFQNPEICLNFANCFNLNEEARELIETSACKYVILPGVQVPQHFTHQATSGSLTINLTPRPLPLSFKFKACILLSKGYNYDDSLCVSWGVRGKQNGIIVQYGPNQLQIPDPLFRETEHLYIFDDSFYLNQDCPEAKEATLISGLVFDFIVHNKYRKLKGCGVQLLEVPHSTLDGKQTEVEDCMDRNIDTNNETEIGEESGDDDDPETRSRKRMRLSFVSYL</sequence>
<dbReference type="InterPro" id="IPR003593">
    <property type="entry name" value="AAA+_ATPase"/>
</dbReference>
<dbReference type="Pfam" id="PF07725">
    <property type="entry name" value="LRR_3"/>
    <property type="match status" value="1"/>
</dbReference>
<evidence type="ECO:0000256" key="6">
    <source>
        <dbReference type="ARBA" id="ARBA00023027"/>
    </source>
</evidence>
<dbReference type="InterPro" id="IPR036390">
    <property type="entry name" value="WH_DNA-bd_sf"/>
</dbReference>
<dbReference type="Gene3D" id="1.10.8.430">
    <property type="entry name" value="Helical domain of apoptotic protease-activating factors"/>
    <property type="match status" value="1"/>
</dbReference>
<proteinExistence type="predicted"/>
<dbReference type="Gene3D" id="3.80.10.10">
    <property type="entry name" value="Ribonuclease Inhibitor"/>
    <property type="match status" value="3"/>
</dbReference>
<evidence type="ECO:0000259" key="9">
    <source>
        <dbReference type="PROSITE" id="PS50104"/>
    </source>
</evidence>
<dbReference type="InterPro" id="IPR027417">
    <property type="entry name" value="P-loop_NTPase"/>
</dbReference>
<dbReference type="InterPro" id="IPR044974">
    <property type="entry name" value="Disease_R_plants"/>
</dbReference>
<dbReference type="PANTHER" id="PTHR11017">
    <property type="entry name" value="LEUCINE-RICH REPEAT-CONTAINING PROTEIN"/>
    <property type="match status" value="1"/>
</dbReference>
<feature type="compositionally biased region" description="Acidic residues" evidence="8">
    <location>
        <begin position="1189"/>
        <end position="1200"/>
    </location>
</feature>
<dbReference type="FunFam" id="3.40.50.300:FF:001002">
    <property type="entry name" value="Disease resistance protein (TIR-NBS-LRR class)"/>
    <property type="match status" value="1"/>
</dbReference>
<dbReference type="PRINTS" id="PR00364">
    <property type="entry name" value="DISEASERSIST"/>
</dbReference>
<keyword evidence="4" id="KW-0378">Hydrolase</keyword>
<comment type="caution">
    <text evidence="10">The sequence shown here is derived from an EMBL/GenBank/DDBJ whole genome shotgun (WGS) entry which is preliminary data.</text>
</comment>
<keyword evidence="5" id="KW-0611">Plant defense</keyword>
<dbReference type="Gene3D" id="3.40.50.10140">
    <property type="entry name" value="Toll/interleukin-1 receptor homology (TIR) domain"/>
    <property type="match status" value="1"/>
</dbReference>
<dbReference type="InterPro" id="IPR035897">
    <property type="entry name" value="Toll_tir_struct_dom_sf"/>
</dbReference>
<dbReference type="PANTHER" id="PTHR11017:SF333">
    <property type="entry name" value="ADP-RIBOSYL CYCLASE_CYCLIC ADP-RIBOSE HYDROLASE-RELATED"/>
    <property type="match status" value="1"/>
</dbReference>
<dbReference type="SUPFAM" id="SSF52047">
    <property type="entry name" value="RNI-like"/>
    <property type="match status" value="1"/>
</dbReference>
<dbReference type="InterPro" id="IPR045344">
    <property type="entry name" value="C-JID"/>
</dbReference>
<reference evidence="10 11" key="1">
    <citation type="submission" date="2024-04" db="EMBL/GenBank/DDBJ databases">
        <title>Genome assembly C_amara_ONT_v2.</title>
        <authorList>
            <person name="Yant L."/>
            <person name="Moore C."/>
            <person name="Slenker M."/>
        </authorList>
    </citation>
    <scope>NUCLEOTIDE SEQUENCE [LARGE SCALE GENOMIC DNA]</scope>
    <source>
        <tissue evidence="10">Leaf</tissue>
    </source>
</reference>
<dbReference type="InterPro" id="IPR032675">
    <property type="entry name" value="LRR_dom_sf"/>
</dbReference>
<dbReference type="EMBL" id="JBANAX010000568">
    <property type="protein sequence ID" value="KAL1202810.1"/>
    <property type="molecule type" value="Genomic_DNA"/>
</dbReference>
<gene>
    <name evidence="10" type="ORF">V5N11_028108</name>
</gene>
<dbReference type="InterPro" id="IPR011713">
    <property type="entry name" value="Leu-rich_rpt_3"/>
</dbReference>
<dbReference type="InterPro" id="IPR058192">
    <property type="entry name" value="WHD_ROQ1-like"/>
</dbReference>
<dbReference type="SMART" id="SM00382">
    <property type="entry name" value="AAA"/>
    <property type="match status" value="1"/>
</dbReference>
<dbReference type="Pfam" id="PF23282">
    <property type="entry name" value="WHD_ROQ1"/>
    <property type="match status" value="1"/>
</dbReference>
<comment type="catalytic activity">
    <reaction evidence="7">
        <text>NAD(+) + H2O = ADP-D-ribose + nicotinamide + H(+)</text>
        <dbReference type="Rhea" id="RHEA:16301"/>
        <dbReference type="ChEBI" id="CHEBI:15377"/>
        <dbReference type="ChEBI" id="CHEBI:15378"/>
        <dbReference type="ChEBI" id="CHEBI:17154"/>
        <dbReference type="ChEBI" id="CHEBI:57540"/>
        <dbReference type="ChEBI" id="CHEBI:57967"/>
        <dbReference type="EC" id="3.2.2.6"/>
    </reaction>
    <physiologicalReaction direction="left-to-right" evidence="7">
        <dbReference type="Rhea" id="RHEA:16302"/>
    </physiologicalReaction>
</comment>
<dbReference type="PROSITE" id="PS50104">
    <property type="entry name" value="TIR"/>
    <property type="match status" value="1"/>
</dbReference>
<dbReference type="Pfam" id="PF20160">
    <property type="entry name" value="C-JID"/>
    <property type="match status" value="1"/>
</dbReference>
<evidence type="ECO:0000256" key="2">
    <source>
        <dbReference type="ARBA" id="ARBA00022614"/>
    </source>
</evidence>
<keyword evidence="11" id="KW-1185">Reference proteome</keyword>
<dbReference type="Proteomes" id="UP001558713">
    <property type="component" value="Unassembled WGS sequence"/>
</dbReference>
<dbReference type="EC" id="3.2.2.6" evidence="1"/>
<evidence type="ECO:0000256" key="5">
    <source>
        <dbReference type="ARBA" id="ARBA00022821"/>
    </source>
</evidence>
<dbReference type="Pfam" id="PF01582">
    <property type="entry name" value="TIR"/>
    <property type="match status" value="1"/>
</dbReference>
<feature type="domain" description="TIR" evidence="9">
    <location>
        <begin position="11"/>
        <end position="175"/>
    </location>
</feature>
<dbReference type="Gene3D" id="3.40.50.300">
    <property type="entry name" value="P-loop containing nucleotide triphosphate hydrolases"/>
    <property type="match status" value="1"/>
</dbReference>
<evidence type="ECO:0000313" key="10">
    <source>
        <dbReference type="EMBL" id="KAL1202810.1"/>
    </source>
</evidence>
<evidence type="ECO:0000256" key="4">
    <source>
        <dbReference type="ARBA" id="ARBA00022801"/>
    </source>
</evidence>
<accession>A0ABD1ASX0</accession>
<dbReference type="SUPFAM" id="SSF52058">
    <property type="entry name" value="L domain-like"/>
    <property type="match status" value="1"/>
</dbReference>
<evidence type="ECO:0000256" key="3">
    <source>
        <dbReference type="ARBA" id="ARBA00022737"/>
    </source>
</evidence>
<organism evidence="10 11">
    <name type="scientific">Cardamine amara subsp. amara</name>
    <dbReference type="NCBI Taxonomy" id="228776"/>
    <lineage>
        <taxon>Eukaryota</taxon>
        <taxon>Viridiplantae</taxon>
        <taxon>Streptophyta</taxon>
        <taxon>Embryophyta</taxon>
        <taxon>Tracheophyta</taxon>
        <taxon>Spermatophyta</taxon>
        <taxon>Magnoliopsida</taxon>
        <taxon>eudicotyledons</taxon>
        <taxon>Gunneridae</taxon>
        <taxon>Pentapetalae</taxon>
        <taxon>rosids</taxon>
        <taxon>malvids</taxon>
        <taxon>Brassicales</taxon>
        <taxon>Brassicaceae</taxon>
        <taxon>Cardamineae</taxon>
        <taxon>Cardamine</taxon>
    </lineage>
</organism>
<dbReference type="InterPro" id="IPR001611">
    <property type="entry name" value="Leu-rich_rpt"/>
</dbReference>
<dbReference type="SUPFAM" id="SSF46785">
    <property type="entry name" value="Winged helix' DNA-binding domain"/>
    <property type="match status" value="1"/>
</dbReference>
<evidence type="ECO:0000256" key="1">
    <source>
        <dbReference type="ARBA" id="ARBA00011982"/>
    </source>
</evidence>
<dbReference type="SUPFAM" id="SSF52200">
    <property type="entry name" value="Toll/Interleukin receptor TIR domain"/>
    <property type="match status" value="1"/>
</dbReference>
<name>A0ABD1ASX0_CARAN</name>
<feature type="region of interest" description="Disordered" evidence="8">
    <location>
        <begin position="1182"/>
        <end position="1206"/>
    </location>
</feature>
<dbReference type="AlphaFoldDB" id="A0ABD1ASX0"/>
<keyword evidence="2" id="KW-0433">Leucine-rich repeat</keyword>
<protein>
    <recommendedName>
        <fullName evidence="1">ADP-ribosyl cyclase/cyclic ADP-ribose hydrolase</fullName>
        <ecNumber evidence="1">3.2.2.6</ecNumber>
    </recommendedName>
</protein>
<dbReference type="InterPro" id="IPR042197">
    <property type="entry name" value="Apaf_helical"/>
</dbReference>
<dbReference type="FunFam" id="1.10.8.430:FF:000002">
    <property type="entry name" value="Disease resistance protein (TIR-NBS-LRR class)"/>
    <property type="match status" value="1"/>
</dbReference>
<dbReference type="GO" id="GO:0006952">
    <property type="term" value="P:defense response"/>
    <property type="evidence" value="ECO:0007669"/>
    <property type="project" value="UniProtKB-KW"/>
</dbReference>
<dbReference type="SMART" id="SM00255">
    <property type="entry name" value="TIR"/>
    <property type="match status" value="1"/>
</dbReference>